<dbReference type="EMBL" id="CAJNNV010028971">
    <property type="protein sequence ID" value="CAE8626450.1"/>
    <property type="molecule type" value="Genomic_DNA"/>
</dbReference>
<evidence type="ECO:0000256" key="1">
    <source>
        <dbReference type="SAM" id="Phobius"/>
    </source>
</evidence>
<organism evidence="3 5">
    <name type="scientific">Polarella glacialis</name>
    <name type="common">Dinoflagellate</name>
    <dbReference type="NCBI Taxonomy" id="89957"/>
    <lineage>
        <taxon>Eukaryota</taxon>
        <taxon>Sar</taxon>
        <taxon>Alveolata</taxon>
        <taxon>Dinophyceae</taxon>
        <taxon>Suessiales</taxon>
        <taxon>Suessiaceae</taxon>
        <taxon>Polarella</taxon>
    </lineage>
</organism>
<keyword evidence="1" id="KW-0472">Membrane</keyword>
<feature type="transmembrane region" description="Helical" evidence="1">
    <location>
        <begin position="71"/>
        <end position="94"/>
    </location>
</feature>
<feature type="chain" id="PRO_5036221999" evidence="2">
    <location>
        <begin position="23"/>
        <end position="116"/>
    </location>
</feature>
<accession>A0A813GMZ3</accession>
<keyword evidence="1" id="KW-1133">Transmembrane helix</keyword>
<keyword evidence="2" id="KW-0732">Signal</keyword>
<proteinExistence type="predicted"/>
<protein>
    <submittedName>
        <fullName evidence="3">Uncharacterized protein</fullName>
    </submittedName>
</protein>
<keyword evidence="1" id="KW-0812">Transmembrane</keyword>
<reference evidence="3" key="1">
    <citation type="submission" date="2021-02" db="EMBL/GenBank/DDBJ databases">
        <authorList>
            <person name="Dougan E. K."/>
            <person name="Rhodes N."/>
            <person name="Thang M."/>
            <person name="Chan C."/>
        </authorList>
    </citation>
    <scope>NUCLEOTIDE SEQUENCE</scope>
</reference>
<evidence type="ECO:0000313" key="5">
    <source>
        <dbReference type="Proteomes" id="UP000654075"/>
    </source>
</evidence>
<evidence type="ECO:0000313" key="3">
    <source>
        <dbReference type="EMBL" id="CAE8626450.1"/>
    </source>
</evidence>
<evidence type="ECO:0000313" key="4">
    <source>
        <dbReference type="EMBL" id="CAE8682611.1"/>
    </source>
</evidence>
<dbReference type="AlphaFoldDB" id="A0A813GMZ3"/>
<gene>
    <name evidence="3" type="ORF">PGLA1383_LOCUS43379</name>
    <name evidence="4" type="ORF">PGLA2088_LOCUS23033</name>
</gene>
<comment type="caution">
    <text evidence="3">The sequence shown here is derived from an EMBL/GenBank/DDBJ whole genome shotgun (WGS) entry which is preliminary data.</text>
</comment>
<name>A0A813GMZ3_POLGL</name>
<dbReference type="Proteomes" id="UP000654075">
    <property type="component" value="Unassembled WGS sequence"/>
</dbReference>
<dbReference type="OrthoDB" id="418987at2759"/>
<dbReference type="Proteomes" id="UP000626109">
    <property type="component" value="Unassembled WGS sequence"/>
</dbReference>
<sequence>MARASRALVLAACAAAAYLCLAPAFISAPAPRAGLEVDARVMTATFAGLAPLALMQPAGAYDSVVAMLQSWLVGGIVLVGIYGAAFIAAVANPLTKRRMEVRDQVVAEQKKAAGAK</sequence>
<dbReference type="EMBL" id="CAJNNW010026087">
    <property type="protein sequence ID" value="CAE8682611.1"/>
    <property type="molecule type" value="Genomic_DNA"/>
</dbReference>
<evidence type="ECO:0000256" key="2">
    <source>
        <dbReference type="SAM" id="SignalP"/>
    </source>
</evidence>
<feature type="signal peptide" evidence="2">
    <location>
        <begin position="1"/>
        <end position="22"/>
    </location>
</feature>
<keyword evidence="5" id="KW-1185">Reference proteome</keyword>